<protein>
    <submittedName>
        <fullName evidence="1">Uncharacterized protein</fullName>
    </submittedName>
</protein>
<gene>
    <name evidence="1" type="ORF">GJJ30_03030</name>
</gene>
<dbReference type="EMBL" id="WJXZ01000001">
    <property type="protein sequence ID" value="MRS60252.1"/>
    <property type="molecule type" value="Genomic_DNA"/>
</dbReference>
<comment type="caution">
    <text evidence="1">The sequence shown here is derived from an EMBL/GenBank/DDBJ whole genome shotgun (WGS) entry which is preliminary data.</text>
</comment>
<accession>A0A7K0EEW4</accession>
<proteinExistence type="predicted"/>
<evidence type="ECO:0000313" key="1">
    <source>
        <dbReference type="EMBL" id="MRS60252.1"/>
    </source>
</evidence>
<organism evidence="1 2">
    <name type="scientific">Larkinella terrae</name>
    <dbReference type="NCBI Taxonomy" id="2025311"/>
    <lineage>
        <taxon>Bacteria</taxon>
        <taxon>Pseudomonadati</taxon>
        <taxon>Bacteroidota</taxon>
        <taxon>Cytophagia</taxon>
        <taxon>Cytophagales</taxon>
        <taxon>Spirosomataceae</taxon>
        <taxon>Larkinella</taxon>
    </lineage>
</organism>
<reference evidence="1 2" key="1">
    <citation type="journal article" date="2018" name="Antonie Van Leeuwenhoek">
        <title>Larkinella terrae sp. nov., isolated from soil on Jeju Island, South Korea.</title>
        <authorList>
            <person name="Ten L.N."/>
            <person name="Jeon J."/>
            <person name="Park S.J."/>
            <person name="Park S."/>
            <person name="Lee S.Y."/>
            <person name="Kim M.K."/>
            <person name="Jung H.Y."/>
        </authorList>
    </citation>
    <scope>NUCLEOTIDE SEQUENCE [LARGE SCALE GENOMIC DNA]</scope>
    <source>
        <strain evidence="1 2">KCTC 52001</strain>
    </source>
</reference>
<keyword evidence="2" id="KW-1185">Reference proteome</keyword>
<dbReference type="RefSeq" id="WP_154172994.1">
    <property type="nucleotide sequence ID" value="NZ_WJXZ01000001.1"/>
</dbReference>
<evidence type="ECO:0000313" key="2">
    <source>
        <dbReference type="Proteomes" id="UP000441754"/>
    </source>
</evidence>
<name>A0A7K0EEW4_9BACT</name>
<dbReference type="AlphaFoldDB" id="A0A7K0EEW4"/>
<dbReference type="Proteomes" id="UP000441754">
    <property type="component" value="Unassembled WGS sequence"/>
</dbReference>
<sequence length="112" mass="12521">MKTLVLSLLLVGSALTTPLVQSDKGVIKTVRGAQKPPSDAVDFQMRKSYWAKVPYVTCMIYGNRPVGESVRKLLNNLWAICKPTPFRNRGANWAISMKEEMATAKLIDNQPR</sequence>